<dbReference type="AlphaFoldDB" id="A0A1D1USY6"/>
<organism evidence="3 4">
    <name type="scientific">Ramazzottius varieornatus</name>
    <name type="common">Water bear</name>
    <name type="synonym">Tardigrade</name>
    <dbReference type="NCBI Taxonomy" id="947166"/>
    <lineage>
        <taxon>Eukaryota</taxon>
        <taxon>Metazoa</taxon>
        <taxon>Ecdysozoa</taxon>
        <taxon>Tardigrada</taxon>
        <taxon>Eutardigrada</taxon>
        <taxon>Parachela</taxon>
        <taxon>Hypsibioidea</taxon>
        <taxon>Ramazzottiidae</taxon>
        <taxon>Ramazzottius</taxon>
    </lineage>
</organism>
<name>A0A1D1USY6_RAMVA</name>
<reference evidence="3 4" key="1">
    <citation type="journal article" date="2016" name="Nat. Commun.">
        <title>Extremotolerant tardigrade genome and improved radiotolerance of human cultured cells by tardigrade-unique protein.</title>
        <authorList>
            <person name="Hashimoto T."/>
            <person name="Horikawa D.D."/>
            <person name="Saito Y."/>
            <person name="Kuwahara H."/>
            <person name="Kozuka-Hata H."/>
            <person name="Shin-I T."/>
            <person name="Minakuchi Y."/>
            <person name="Ohishi K."/>
            <person name="Motoyama A."/>
            <person name="Aizu T."/>
            <person name="Enomoto A."/>
            <person name="Kondo K."/>
            <person name="Tanaka S."/>
            <person name="Hara Y."/>
            <person name="Koshikawa S."/>
            <person name="Sagara H."/>
            <person name="Miura T."/>
            <person name="Yokobori S."/>
            <person name="Miyagawa K."/>
            <person name="Suzuki Y."/>
            <person name="Kubo T."/>
            <person name="Oyama M."/>
            <person name="Kohara Y."/>
            <person name="Fujiyama A."/>
            <person name="Arakawa K."/>
            <person name="Katayama T."/>
            <person name="Toyoda A."/>
            <person name="Kunieda T."/>
        </authorList>
    </citation>
    <scope>NUCLEOTIDE SEQUENCE [LARGE SCALE GENOMIC DNA]</scope>
    <source>
        <strain evidence="3 4">YOKOZUNA-1</strain>
    </source>
</reference>
<keyword evidence="2" id="KW-0732">Signal</keyword>
<keyword evidence="4" id="KW-1185">Reference proteome</keyword>
<gene>
    <name evidence="3" type="primary">RvY_04832</name>
    <name evidence="3" type="synonym">RvY_04832.1</name>
    <name evidence="3" type="ORF">RvY_04832-1</name>
</gene>
<comment type="caution">
    <text evidence="3">The sequence shown here is derived from an EMBL/GenBank/DDBJ whole genome shotgun (WGS) entry which is preliminary data.</text>
</comment>
<dbReference type="EMBL" id="BDGG01000002">
    <property type="protein sequence ID" value="GAU92794.1"/>
    <property type="molecule type" value="Genomic_DNA"/>
</dbReference>
<dbReference type="Proteomes" id="UP000186922">
    <property type="component" value="Unassembled WGS sequence"/>
</dbReference>
<evidence type="ECO:0000256" key="2">
    <source>
        <dbReference type="SAM" id="SignalP"/>
    </source>
</evidence>
<evidence type="ECO:0000313" key="3">
    <source>
        <dbReference type="EMBL" id="GAU92794.1"/>
    </source>
</evidence>
<evidence type="ECO:0000256" key="1">
    <source>
        <dbReference type="SAM" id="MobiDB-lite"/>
    </source>
</evidence>
<feature type="region of interest" description="Disordered" evidence="1">
    <location>
        <begin position="100"/>
        <end position="137"/>
    </location>
</feature>
<evidence type="ECO:0000313" key="4">
    <source>
        <dbReference type="Proteomes" id="UP000186922"/>
    </source>
</evidence>
<feature type="chain" id="PRO_5008897567" evidence="2">
    <location>
        <begin position="27"/>
        <end position="137"/>
    </location>
</feature>
<protein>
    <submittedName>
        <fullName evidence="3">Uncharacterized protein</fullName>
    </submittedName>
</protein>
<accession>A0A1D1USY6</accession>
<sequence>MTAQSTVSLSFIWIFLLAKNMSKATAHPPLRRNTALLLRMLIKDDLYLESAFRFHCLKWGHHHSMCVEPLRARRPPMRDAARRDGFLAVLADKEVRDTRVRAERRQEDQRRAEEYAFEDARVMNDRGRRTKPRQLDA</sequence>
<proteinExistence type="predicted"/>
<feature type="signal peptide" evidence="2">
    <location>
        <begin position="1"/>
        <end position="26"/>
    </location>
</feature>